<dbReference type="Proteomes" id="UP000053199">
    <property type="component" value="Unassembled WGS sequence"/>
</dbReference>
<evidence type="ECO:0000313" key="1">
    <source>
        <dbReference type="EMBL" id="KSU76629.1"/>
    </source>
</evidence>
<name>A0A0V8IPG2_9MICC</name>
<comment type="caution">
    <text evidence="1">The sequence shown here is derived from an EMBL/GenBank/DDBJ whole genome shotgun (WGS) entry which is preliminary data.</text>
</comment>
<protein>
    <submittedName>
        <fullName evidence="1">Uncharacterized protein</fullName>
    </submittedName>
</protein>
<proteinExistence type="predicted"/>
<keyword evidence="2" id="KW-1185">Reference proteome</keyword>
<sequence length="62" mass="6649">MTFETAESVTLKIWDRASTHHTLDAMIDELSSRHNAARSSISVTCSGPNTFTLSLNGSAPAL</sequence>
<reference evidence="1 2" key="1">
    <citation type="journal article" date="2014" name="Arch. Microbiol.">
        <title>Arthrobacter enclensis sp. nov., isolated from sediment sample.</title>
        <authorList>
            <person name="Dastager S.G."/>
            <person name="Liu Q."/>
            <person name="Tang S.K."/>
            <person name="Krishnamurthi S."/>
            <person name="Lee J.C."/>
            <person name="Li W.J."/>
        </authorList>
    </citation>
    <scope>NUCLEOTIDE SEQUENCE [LARGE SCALE GENOMIC DNA]</scope>
    <source>
        <strain evidence="1 2">NIO-1008</strain>
    </source>
</reference>
<dbReference type="AlphaFoldDB" id="A0A0V8IPG2"/>
<accession>A0A0V8IPG2</accession>
<dbReference type="RefSeq" id="WP_058267701.1">
    <property type="nucleotide sequence ID" value="NZ_FMAZ01000003.1"/>
</dbReference>
<evidence type="ECO:0000313" key="2">
    <source>
        <dbReference type="Proteomes" id="UP000053199"/>
    </source>
</evidence>
<gene>
    <name evidence="1" type="ORF">AS031_08415</name>
</gene>
<organism evidence="1 2">
    <name type="scientific">Pseudarthrobacter enclensis</name>
    <dbReference type="NCBI Taxonomy" id="993070"/>
    <lineage>
        <taxon>Bacteria</taxon>
        <taxon>Bacillati</taxon>
        <taxon>Actinomycetota</taxon>
        <taxon>Actinomycetes</taxon>
        <taxon>Micrococcales</taxon>
        <taxon>Micrococcaceae</taxon>
        <taxon>Pseudarthrobacter</taxon>
    </lineage>
</organism>
<dbReference type="OrthoDB" id="4953841at2"/>
<dbReference type="STRING" id="993070.AS031_08415"/>
<dbReference type="EMBL" id="LNQM01000003">
    <property type="protein sequence ID" value="KSU76629.1"/>
    <property type="molecule type" value="Genomic_DNA"/>
</dbReference>